<dbReference type="EMBL" id="QAIC01000040">
    <property type="protein sequence ID" value="MDN4574171.1"/>
    <property type="molecule type" value="Genomic_DNA"/>
</dbReference>
<dbReference type="SMART" id="SM01027">
    <property type="entry name" value="Beta-Casp"/>
    <property type="match status" value="1"/>
</dbReference>
<dbReference type="CDD" id="cd16295">
    <property type="entry name" value="TTHA0252-CPSF-like_MBL-fold"/>
    <property type="match status" value="1"/>
</dbReference>
<sequence>MQLRFLGAAGTVTGSKTLLSAAGRQVLIDCGAFQGVKNLRARNWAAPAFDVERLDAVVLTHAHIDHSGYLPVLARYGYKGPVYCTSATRDLCEILLLDSARLEEEQAAFVNRHGKSKHQPALPLFTAEDAHRAIALLKPLPFDMPFQVSPEITLHFWHAGHILGAAMAQFNVGSRKLLFSGDLGRQDDPIMLAPAVPESPDFLVLESTYGDRLHDRTDPGAQLAEILNRTFARGGTVIVPAFAVGRVQSLLYWIAKQKASGGIPDVPVYLDSPMAINVTNTYAAHRTDHRLNPVECAEMCGAATFVSGVEQSKWLDTRAVPLVIIAGSGMATGGRVLHHLKAMAGDWRNTVLFTGFQAPGTRGATLVSGGSEVKIFGEYVHVGAEVVQLDTLSAHADYNETLAWLSKFDKPVRHIFLNHGEPAASDSLRRRIAERLGWPCHVVEPMEQAYLEGDEAIPGHTPRSHTPAATGESDERHRRPRASEELGHED</sequence>
<dbReference type="RefSeq" id="WP_301234970.1">
    <property type="nucleotide sequence ID" value="NZ_QAIC01000040.1"/>
</dbReference>
<dbReference type="Pfam" id="PF00753">
    <property type="entry name" value="Lactamase_B"/>
    <property type="match status" value="1"/>
</dbReference>
<feature type="domain" description="Metallo-beta-lactamase" evidence="3">
    <location>
        <begin position="13"/>
        <end position="242"/>
    </location>
</feature>
<protein>
    <submittedName>
        <fullName evidence="5">MBL fold metallo-hydrolase</fullName>
    </submittedName>
</protein>
<dbReference type="InterPro" id="IPR036866">
    <property type="entry name" value="RibonucZ/Hydroxyglut_hydro"/>
</dbReference>
<dbReference type="Proteomes" id="UP001172791">
    <property type="component" value="Unassembled WGS sequence"/>
</dbReference>
<reference evidence="5" key="1">
    <citation type="submission" date="2018-04" db="EMBL/GenBank/DDBJ databases">
        <authorList>
            <person name="Jy Z."/>
        </authorList>
    </citation>
    <scope>NUCLEOTIDE SEQUENCE</scope>
    <source>
        <strain evidence="6">AS13</strain>
        <strain evidence="5">LA18</strain>
    </source>
</reference>
<gene>
    <name evidence="5" type="ORF">DBA34_12985</name>
    <name evidence="6" type="ORF">DBB29_16290</name>
</gene>
<dbReference type="Gene3D" id="3.40.50.10890">
    <property type="match status" value="1"/>
</dbReference>
<dbReference type="GO" id="GO:0004521">
    <property type="term" value="F:RNA endonuclease activity"/>
    <property type="evidence" value="ECO:0007669"/>
    <property type="project" value="TreeGrafter"/>
</dbReference>
<dbReference type="Pfam" id="PF07521">
    <property type="entry name" value="RMMBL"/>
    <property type="match status" value="1"/>
</dbReference>
<dbReference type="EMBL" id="QAID01000043">
    <property type="protein sequence ID" value="MDN4579674.1"/>
    <property type="molecule type" value="Genomic_DNA"/>
</dbReference>
<dbReference type="InterPro" id="IPR011108">
    <property type="entry name" value="RMMBL"/>
</dbReference>
<dbReference type="Pfam" id="PF10996">
    <property type="entry name" value="Beta-Casp"/>
    <property type="match status" value="1"/>
</dbReference>
<dbReference type="GO" id="GO:0016787">
    <property type="term" value="F:hydrolase activity"/>
    <property type="evidence" value="ECO:0007669"/>
    <property type="project" value="UniProtKB-KW"/>
</dbReference>
<dbReference type="InterPro" id="IPR001279">
    <property type="entry name" value="Metallo-B-lactamas"/>
</dbReference>
<dbReference type="SMART" id="SM00849">
    <property type="entry name" value="Lactamase_B"/>
    <property type="match status" value="1"/>
</dbReference>
<keyword evidence="1" id="KW-0378">Hydrolase</keyword>
<feature type="compositionally biased region" description="Basic and acidic residues" evidence="2">
    <location>
        <begin position="473"/>
        <end position="490"/>
    </location>
</feature>
<organism evidence="5 8">
    <name type="scientific">Pandoraea cepalis</name>
    <dbReference type="NCBI Taxonomy" id="2508294"/>
    <lineage>
        <taxon>Bacteria</taxon>
        <taxon>Pseudomonadati</taxon>
        <taxon>Pseudomonadota</taxon>
        <taxon>Betaproteobacteria</taxon>
        <taxon>Burkholderiales</taxon>
        <taxon>Burkholderiaceae</taxon>
        <taxon>Pandoraea</taxon>
    </lineage>
</organism>
<evidence type="ECO:0000259" key="3">
    <source>
        <dbReference type="SMART" id="SM00849"/>
    </source>
</evidence>
<name>A0AAW7MN07_9BURK</name>
<feature type="region of interest" description="Disordered" evidence="2">
    <location>
        <begin position="453"/>
        <end position="490"/>
    </location>
</feature>
<dbReference type="Proteomes" id="UP001172788">
    <property type="component" value="Unassembled WGS sequence"/>
</dbReference>
<comment type="caution">
    <text evidence="5">The sequence shown here is derived from an EMBL/GenBank/DDBJ whole genome shotgun (WGS) entry which is preliminary data.</text>
</comment>
<proteinExistence type="predicted"/>
<dbReference type="InterPro" id="IPR022712">
    <property type="entry name" value="Beta_Casp"/>
</dbReference>
<dbReference type="PANTHER" id="PTHR11203:SF37">
    <property type="entry name" value="INTEGRATOR COMPLEX SUBUNIT 11"/>
    <property type="match status" value="1"/>
</dbReference>
<feature type="domain" description="Beta-Casp" evidence="4">
    <location>
        <begin position="247"/>
        <end position="366"/>
    </location>
</feature>
<evidence type="ECO:0000259" key="4">
    <source>
        <dbReference type="SMART" id="SM01027"/>
    </source>
</evidence>
<dbReference type="AlphaFoldDB" id="A0AAW7MN07"/>
<dbReference type="Gene3D" id="3.60.15.10">
    <property type="entry name" value="Ribonuclease Z/Hydroxyacylglutathione hydrolase-like"/>
    <property type="match status" value="1"/>
</dbReference>
<evidence type="ECO:0000256" key="2">
    <source>
        <dbReference type="SAM" id="MobiDB-lite"/>
    </source>
</evidence>
<accession>A0AAW7MN07</accession>
<evidence type="ECO:0000313" key="5">
    <source>
        <dbReference type="EMBL" id="MDN4574171.1"/>
    </source>
</evidence>
<evidence type="ECO:0000313" key="7">
    <source>
        <dbReference type="Proteomes" id="UP001172788"/>
    </source>
</evidence>
<evidence type="ECO:0000256" key="1">
    <source>
        <dbReference type="ARBA" id="ARBA00022801"/>
    </source>
</evidence>
<evidence type="ECO:0000313" key="6">
    <source>
        <dbReference type="EMBL" id="MDN4579674.1"/>
    </source>
</evidence>
<keyword evidence="7" id="KW-1185">Reference proteome</keyword>
<evidence type="ECO:0000313" key="8">
    <source>
        <dbReference type="Proteomes" id="UP001172791"/>
    </source>
</evidence>
<dbReference type="InterPro" id="IPR050698">
    <property type="entry name" value="MBL"/>
</dbReference>
<dbReference type="PANTHER" id="PTHR11203">
    <property type="entry name" value="CLEAVAGE AND POLYADENYLATION SPECIFICITY FACTOR FAMILY MEMBER"/>
    <property type="match status" value="1"/>
</dbReference>
<dbReference type="SUPFAM" id="SSF56281">
    <property type="entry name" value="Metallo-hydrolase/oxidoreductase"/>
    <property type="match status" value="1"/>
</dbReference>